<gene>
    <name evidence="1" type="ORF">GCM10017161_36850</name>
</gene>
<reference evidence="1" key="1">
    <citation type="journal article" date="2014" name="Int. J. Syst. Evol. Microbiol.">
        <title>Complete genome sequence of Corynebacterium casei LMG S-19264T (=DSM 44701T), isolated from a smear-ripened cheese.</title>
        <authorList>
            <consortium name="US DOE Joint Genome Institute (JGI-PGF)"/>
            <person name="Walter F."/>
            <person name="Albersmeier A."/>
            <person name="Kalinowski J."/>
            <person name="Ruckert C."/>
        </authorList>
    </citation>
    <scope>NUCLEOTIDE SEQUENCE</scope>
    <source>
        <strain evidence="1">KCTC 42731</strain>
    </source>
</reference>
<dbReference type="RefSeq" id="WP_189773733.1">
    <property type="nucleotide sequence ID" value="NZ_BNCK01000010.1"/>
</dbReference>
<keyword evidence="2" id="KW-1185">Reference proteome</keyword>
<evidence type="ECO:0000313" key="2">
    <source>
        <dbReference type="Proteomes" id="UP000623842"/>
    </source>
</evidence>
<dbReference type="PROSITE" id="PS51257">
    <property type="entry name" value="PROKAR_LIPOPROTEIN"/>
    <property type="match status" value="1"/>
</dbReference>
<evidence type="ECO:0000313" key="1">
    <source>
        <dbReference type="EMBL" id="GHG04065.1"/>
    </source>
</evidence>
<sequence>MKHSFAVLTTCFAISLSACDSDSNDINLDQPHSIDFQQAEHQFTPIFSDYPVSTDEQNNEEFYQLEGNYIKSPTDDTLTPGWRLSGDNRSDDLLMAIKGYVRGLKANRHYQFTLSVSLSTDIPSNCVGIGGAPGESVFVKLAASAEEPKNEKVDGMYRLNIDLGNQSQSGTQGVTVGDISNGIDCNDEQKYVKKTLSMQHAIDVKTDRFGGFWLLAGTDSGFEGTTTYYINKITMNIAK</sequence>
<name>A0A919EMN7_9GAMM</name>
<reference evidence="1" key="2">
    <citation type="submission" date="2020-09" db="EMBL/GenBank/DDBJ databases">
        <authorList>
            <person name="Sun Q."/>
            <person name="Kim S."/>
        </authorList>
    </citation>
    <scope>NUCLEOTIDE SEQUENCE</scope>
    <source>
        <strain evidence="1">KCTC 42731</strain>
    </source>
</reference>
<comment type="caution">
    <text evidence="1">The sequence shown here is derived from an EMBL/GenBank/DDBJ whole genome shotgun (WGS) entry which is preliminary data.</text>
</comment>
<dbReference type="AlphaFoldDB" id="A0A919EMN7"/>
<protein>
    <recommendedName>
        <fullName evidence="3">Lipoprotein</fullName>
    </recommendedName>
</protein>
<dbReference type="EMBL" id="BNCK01000010">
    <property type="protein sequence ID" value="GHG04065.1"/>
    <property type="molecule type" value="Genomic_DNA"/>
</dbReference>
<dbReference type="Proteomes" id="UP000623842">
    <property type="component" value="Unassembled WGS sequence"/>
</dbReference>
<evidence type="ECO:0008006" key="3">
    <source>
        <dbReference type="Google" id="ProtNLM"/>
    </source>
</evidence>
<organism evidence="1 2">
    <name type="scientific">Thalassotalea marina</name>
    <dbReference type="NCBI Taxonomy" id="1673741"/>
    <lineage>
        <taxon>Bacteria</taxon>
        <taxon>Pseudomonadati</taxon>
        <taxon>Pseudomonadota</taxon>
        <taxon>Gammaproteobacteria</taxon>
        <taxon>Alteromonadales</taxon>
        <taxon>Colwelliaceae</taxon>
        <taxon>Thalassotalea</taxon>
    </lineage>
</organism>
<accession>A0A919EMN7</accession>
<proteinExistence type="predicted"/>